<keyword evidence="5 6" id="KW-0472">Membrane</keyword>
<feature type="domain" description="Type II secretion system protein GspF" evidence="7">
    <location>
        <begin position="129"/>
        <end position="255"/>
    </location>
</feature>
<sequence length="274" mass="30842">MAELLIAVSLGLGVLSFVDFDRYRALFRPQSFFRLFLFRMHELYLNVPLYRNSFHRTEEAYRLLGIGRPAWSVPAALWTAGFGFVLLALASGEPVLILPGFGLIFYLPTWSRNQLAKYRKGLSQGLMEFVDLVAVGVTAGLPLTSALEHVASSSQTIFFREMAKVMTRVQQGQSLRDRLMDLTRYNKSQEFATFIEQLSSLYETGGMNASEILMGISKHLREMYTLRMEKEVETIQLKMILPLFLSLIGALILIGGPVVLYVSRYMFSGGGGLL</sequence>
<evidence type="ECO:0000256" key="2">
    <source>
        <dbReference type="ARBA" id="ARBA00022475"/>
    </source>
</evidence>
<proteinExistence type="predicted"/>
<dbReference type="PANTHER" id="PTHR35007:SF2">
    <property type="entry name" value="PILUS ASSEMBLE PROTEIN"/>
    <property type="match status" value="1"/>
</dbReference>
<keyword evidence="4 6" id="KW-1133">Transmembrane helix</keyword>
<gene>
    <name evidence="8" type="ORF">HSCHL_0704</name>
</gene>
<dbReference type="InterPro" id="IPR018076">
    <property type="entry name" value="T2SS_GspF_dom"/>
</dbReference>
<evidence type="ECO:0000256" key="5">
    <source>
        <dbReference type="ARBA" id="ARBA00023136"/>
    </source>
</evidence>
<reference evidence="8 9" key="1">
    <citation type="submission" date="2017-08" db="EMBL/GenBank/DDBJ databases">
        <title>Burning lignite coal seam in the remote Altai Mountains harbors a hydrogen-driven thermophilic microbial community.</title>
        <authorList>
            <person name="Kadnikov V.V."/>
            <person name="Mardanov A.V."/>
            <person name="Ivasenko D."/>
            <person name="Beletsky A.V."/>
            <person name="Karnachuk O.V."/>
            <person name="Ravin N.V."/>
        </authorList>
    </citation>
    <scope>NUCLEOTIDE SEQUENCE [LARGE SCALE GENOMIC DNA]</scope>
    <source>
        <strain evidence="8">AL33</strain>
    </source>
</reference>
<evidence type="ECO:0000313" key="8">
    <source>
        <dbReference type="EMBL" id="PTQ52233.1"/>
    </source>
</evidence>
<evidence type="ECO:0000256" key="6">
    <source>
        <dbReference type="SAM" id="Phobius"/>
    </source>
</evidence>
<name>A0A2T5G7R5_HYDSH</name>
<comment type="caution">
    <text evidence="8">The sequence shown here is derived from an EMBL/GenBank/DDBJ whole genome shotgun (WGS) entry which is preliminary data.</text>
</comment>
<evidence type="ECO:0000256" key="4">
    <source>
        <dbReference type="ARBA" id="ARBA00022989"/>
    </source>
</evidence>
<dbReference type="InterPro" id="IPR042094">
    <property type="entry name" value="T2SS_GspF_sf"/>
</dbReference>
<keyword evidence="2" id="KW-1003">Cell membrane</keyword>
<keyword evidence="3 6" id="KW-0812">Transmembrane</keyword>
<evidence type="ECO:0000256" key="3">
    <source>
        <dbReference type="ARBA" id="ARBA00022692"/>
    </source>
</evidence>
<evidence type="ECO:0000256" key="1">
    <source>
        <dbReference type="ARBA" id="ARBA00004651"/>
    </source>
</evidence>
<dbReference type="PANTHER" id="PTHR35007">
    <property type="entry name" value="INTEGRAL MEMBRANE PROTEIN-RELATED"/>
    <property type="match status" value="1"/>
</dbReference>
<dbReference type="AlphaFoldDB" id="A0A2T5G7R5"/>
<dbReference type="Proteomes" id="UP000244180">
    <property type="component" value="Unassembled WGS sequence"/>
</dbReference>
<dbReference type="Gene3D" id="1.20.81.30">
    <property type="entry name" value="Type II secretion system (T2SS), domain F"/>
    <property type="match status" value="1"/>
</dbReference>
<comment type="subcellular location">
    <subcellularLocation>
        <location evidence="1">Cell membrane</location>
        <topology evidence="1">Multi-pass membrane protein</topology>
    </subcellularLocation>
</comment>
<dbReference type="EMBL" id="PEBV01000030">
    <property type="protein sequence ID" value="PTQ52233.1"/>
    <property type="molecule type" value="Genomic_DNA"/>
</dbReference>
<accession>A0A2T5G7R5</accession>
<dbReference type="Pfam" id="PF00482">
    <property type="entry name" value="T2SSF"/>
    <property type="match status" value="1"/>
</dbReference>
<feature type="transmembrane region" description="Helical" evidence="6">
    <location>
        <begin position="95"/>
        <end position="111"/>
    </location>
</feature>
<organism evidence="8 9">
    <name type="scientific">Hydrogenibacillus schlegelii</name>
    <name type="common">Bacillus schlegelii</name>
    <dbReference type="NCBI Taxonomy" id="1484"/>
    <lineage>
        <taxon>Bacteria</taxon>
        <taxon>Bacillati</taxon>
        <taxon>Bacillota</taxon>
        <taxon>Bacilli</taxon>
        <taxon>Bacillales</taxon>
        <taxon>Bacillales Family X. Incertae Sedis</taxon>
        <taxon>Hydrogenibacillus</taxon>
    </lineage>
</organism>
<protein>
    <submittedName>
        <fullName evidence="8">Type II/IV secretion system protein TadC, associated with Flp pilus assembly</fullName>
    </submittedName>
</protein>
<feature type="transmembrane region" description="Helical" evidence="6">
    <location>
        <begin position="240"/>
        <end position="262"/>
    </location>
</feature>
<dbReference type="RefSeq" id="WP_273000484.1">
    <property type="nucleotide sequence ID" value="NZ_PEBV01000030.1"/>
</dbReference>
<evidence type="ECO:0000313" key="9">
    <source>
        <dbReference type="Proteomes" id="UP000244180"/>
    </source>
</evidence>
<evidence type="ECO:0000259" key="7">
    <source>
        <dbReference type="Pfam" id="PF00482"/>
    </source>
</evidence>
<dbReference type="GO" id="GO:0005886">
    <property type="term" value="C:plasma membrane"/>
    <property type="evidence" value="ECO:0007669"/>
    <property type="project" value="UniProtKB-SubCell"/>
</dbReference>